<gene>
    <name evidence="1" type="ORF">FF38_06559</name>
</gene>
<proteinExistence type="predicted"/>
<name>A0A0L0C565_LUCCU</name>
<dbReference type="Proteomes" id="UP000037069">
    <property type="component" value="Unassembled WGS sequence"/>
</dbReference>
<dbReference type="EMBL" id="JRES01000902">
    <property type="protein sequence ID" value="KNC27420.1"/>
    <property type="molecule type" value="Genomic_DNA"/>
</dbReference>
<evidence type="ECO:0000313" key="2">
    <source>
        <dbReference type="Proteomes" id="UP000037069"/>
    </source>
</evidence>
<comment type="caution">
    <text evidence="1">The sequence shown here is derived from an EMBL/GenBank/DDBJ whole genome shotgun (WGS) entry which is preliminary data.</text>
</comment>
<protein>
    <submittedName>
        <fullName evidence="1">Uncharacterized protein</fullName>
    </submittedName>
</protein>
<organism evidence="1 2">
    <name type="scientific">Lucilia cuprina</name>
    <name type="common">Green bottle fly</name>
    <name type="synonym">Australian sheep blowfly</name>
    <dbReference type="NCBI Taxonomy" id="7375"/>
    <lineage>
        <taxon>Eukaryota</taxon>
        <taxon>Metazoa</taxon>
        <taxon>Ecdysozoa</taxon>
        <taxon>Arthropoda</taxon>
        <taxon>Hexapoda</taxon>
        <taxon>Insecta</taxon>
        <taxon>Pterygota</taxon>
        <taxon>Neoptera</taxon>
        <taxon>Endopterygota</taxon>
        <taxon>Diptera</taxon>
        <taxon>Brachycera</taxon>
        <taxon>Muscomorpha</taxon>
        <taxon>Oestroidea</taxon>
        <taxon>Calliphoridae</taxon>
        <taxon>Luciliinae</taxon>
        <taxon>Lucilia</taxon>
    </lineage>
</organism>
<reference evidence="1 2" key="1">
    <citation type="journal article" date="2015" name="Nat. Commun.">
        <title>Lucilia cuprina genome unlocks parasitic fly biology to underpin future interventions.</title>
        <authorList>
            <person name="Anstead C.A."/>
            <person name="Korhonen P.K."/>
            <person name="Young N.D."/>
            <person name="Hall R.S."/>
            <person name="Jex A.R."/>
            <person name="Murali S.C."/>
            <person name="Hughes D.S."/>
            <person name="Lee S.F."/>
            <person name="Perry T."/>
            <person name="Stroehlein A.J."/>
            <person name="Ansell B.R."/>
            <person name="Breugelmans B."/>
            <person name="Hofmann A."/>
            <person name="Qu J."/>
            <person name="Dugan S."/>
            <person name="Lee S.L."/>
            <person name="Chao H."/>
            <person name="Dinh H."/>
            <person name="Han Y."/>
            <person name="Doddapaneni H.V."/>
            <person name="Worley K.C."/>
            <person name="Muzny D.M."/>
            <person name="Ioannidis P."/>
            <person name="Waterhouse R.M."/>
            <person name="Zdobnov E.M."/>
            <person name="James P.J."/>
            <person name="Bagnall N.H."/>
            <person name="Kotze A.C."/>
            <person name="Gibbs R.A."/>
            <person name="Richards S."/>
            <person name="Batterham P."/>
            <person name="Gasser R.B."/>
        </authorList>
    </citation>
    <scope>NUCLEOTIDE SEQUENCE [LARGE SCALE GENOMIC DNA]</scope>
    <source>
        <strain evidence="1 2">LS</strain>
        <tissue evidence="1">Full body</tissue>
    </source>
</reference>
<accession>A0A0L0C565</accession>
<keyword evidence="2" id="KW-1185">Reference proteome</keyword>
<evidence type="ECO:0000313" key="1">
    <source>
        <dbReference type="EMBL" id="KNC27420.1"/>
    </source>
</evidence>
<dbReference type="AlphaFoldDB" id="A0A0L0C565"/>
<sequence length="62" mass="6677">MARAAKYNKVATKPASKVQNGTTKAKAVALLLAKETETDIIKSAFIKIGPQPQLPKEICTNH</sequence>